<name>A0A7V8VA10_9BACT</name>
<protein>
    <submittedName>
        <fullName evidence="1">Uncharacterized protein</fullName>
    </submittedName>
</protein>
<evidence type="ECO:0000313" key="1">
    <source>
        <dbReference type="EMBL" id="MBA2117685.1"/>
    </source>
</evidence>
<dbReference type="Proteomes" id="UP000551616">
    <property type="component" value="Unassembled WGS sequence"/>
</dbReference>
<dbReference type="EMBL" id="JABRWO010000018">
    <property type="protein sequence ID" value="MBA2117685.1"/>
    <property type="molecule type" value="Genomic_DNA"/>
</dbReference>
<evidence type="ECO:0000313" key="2">
    <source>
        <dbReference type="Proteomes" id="UP000551616"/>
    </source>
</evidence>
<keyword evidence="2" id="KW-1185">Reference proteome</keyword>
<gene>
    <name evidence="1" type="ORF">HOV93_48860</name>
</gene>
<comment type="caution">
    <text evidence="1">The sequence shown here is derived from an EMBL/GenBank/DDBJ whole genome shotgun (WGS) entry which is preliminary data.</text>
</comment>
<accession>A0A7V8VA10</accession>
<organism evidence="1 2">
    <name type="scientific">Bremerella alba</name>
    <dbReference type="NCBI Taxonomy" id="980252"/>
    <lineage>
        <taxon>Bacteria</taxon>
        <taxon>Pseudomonadati</taxon>
        <taxon>Planctomycetota</taxon>
        <taxon>Planctomycetia</taxon>
        <taxon>Pirellulales</taxon>
        <taxon>Pirellulaceae</taxon>
        <taxon>Bremerella</taxon>
    </lineage>
</organism>
<reference evidence="1 2" key="1">
    <citation type="submission" date="2020-05" db="EMBL/GenBank/DDBJ databases">
        <title>Bremerella alba sp. nov., a novel planctomycete isolated from the surface of the macroalga Fucus spiralis.</title>
        <authorList>
            <person name="Godinho O."/>
            <person name="Botelho R."/>
            <person name="Albuquerque L."/>
            <person name="Wiegand S."/>
            <person name="Da Costa M.S."/>
            <person name="Lobo-Da-Cunha A."/>
            <person name="Jogler C."/>
            <person name="Lage O.M."/>
        </authorList>
    </citation>
    <scope>NUCLEOTIDE SEQUENCE [LARGE SCALE GENOMIC DNA]</scope>
    <source>
        <strain evidence="1 2">FF15</strain>
    </source>
</reference>
<proteinExistence type="predicted"/>
<sequence>MFDTIVSWVLAEIRLSLQTHSDPDTPRQQRVRIAPEVRTMTNAIGREKR</sequence>
<dbReference type="AlphaFoldDB" id="A0A7V8VA10"/>